<evidence type="ECO:0000256" key="3">
    <source>
        <dbReference type="ARBA" id="ARBA00023163"/>
    </source>
</evidence>
<sequence>MSDQELFFALLRVSAAQALRAAGLTTAKPSVLDAVTDILSRYLTLLGSTTRDFAESSGRTHAELPDVRLALEHVGLLRPLNIFTDRDDEDTRAVDAFVEWMKGAQAAEMRRVAGFGVPGEEAVVMTAAAAGGGAITGATTMPAVAVGGATLENGARGEEWAAVPIQNPNNL</sequence>
<evidence type="ECO:0000313" key="6">
    <source>
        <dbReference type="EMBL" id="RPB17707.1"/>
    </source>
</evidence>
<dbReference type="InterPro" id="IPR006565">
    <property type="entry name" value="BTP"/>
</dbReference>
<comment type="subcellular location">
    <subcellularLocation>
        <location evidence="1">Nucleus</location>
    </subcellularLocation>
</comment>
<evidence type="ECO:0000256" key="1">
    <source>
        <dbReference type="ARBA" id="ARBA00004123"/>
    </source>
</evidence>
<dbReference type="InterPro" id="IPR009072">
    <property type="entry name" value="Histone-fold"/>
</dbReference>
<dbReference type="Pfam" id="PF07524">
    <property type="entry name" value="Bromo_TP"/>
    <property type="match status" value="1"/>
</dbReference>
<dbReference type="SMART" id="SM00576">
    <property type="entry name" value="BTP"/>
    <property type="match status" value="1"/>
</dbReference>
<evidence type="ECO:0000313" key="7">
    <source>
        <dbReference type="Proteomes" id="UP000277580"/>
    </source>
</evidence>
<accession>A0A3N4L4A6</accession>
<evidence type="ECO:0000256" key="4">
    <source>
        <dbReference type="ARBA" id="ARBA00023242"/>
    </source>
</evidence>
<reference evidence="6 7" key="1">
    <citation type="journal article" date="2018" name="Nat. Ecol. Evol.">
        <title>Pezizomycetes genomes reveal the molecular basis of ectomycorrhizal truffle lifestyle.</title>
        <authorList>
            <person name="Murat C."/>
            <person name="Payen T."/>
            <person name="Noel B."/>
            <person name="Kuo A."/>
            <person name="Morin E."/>
            <person name="Chen J."/>
            <person name="Kohler A."/>
            <person name="Krizsan K."/>
            <person name="Balestrini R."/>
            <person name="Da Silva C."/>
            <person name="Montanini B."/>
            <person name="Hainaut M."/>
            <person name="Levati E."/>
            <person name="Barry K.W."/>
            <person name="Belfiori B."/>
            <person name="Cichocki N."/>
            <person name="Clum A."/>
            <person name="Dockter R.B."/>
            <person name="Fauchery L."/>
            <person name="Guy J."/>
            <person name="Iotti M."/>
            <person name="Le Tacon F."/>
            <person name="Lindquist E.A."/>
            <person name="Lipzen A."/>
            <person name="Malagnac F."/>
            <person name="Mello A."/>
            <person name="Molinier V."/>
            <person name="Miyauchi S."/>
            <person name="Poulain J."/>
            <person name="Riccioni C."/>
            <person name="Rubini A."/>
            <person name="Sitrit Y."/>
            <person name="Splivallo R."/>
            <person name="Traeger S."/>
            <person name="Wang M."/>
            <person name="Zifcakova L."/>
            <person name="Wipf D."/>
            <person name="Zambonelli A."/>
            <person name="Paolocci F."/>
            <person name="Nowrousian M."/>
            <person name="Ottonello S."/>
            <person name="Baldrian P."/>
            <person name="Spatafora J.W."/>
            <person name="Henrissat B."/>
            <person name="Nagy L.G."/>
            <person name="Aury J.M."/>
            <person name="Wincker P."/>
            <person name="Grigoriev I.V."/>
            <person name="Bonfante P."/>
            <person name="Martin F.M."/>
        </authorList>
    </citation>
    <scope>NUCLEOTIDE SEQUENCE [LARGE SCALE GENOMIC DNA]</scope>
    <source>
        <strain evidence="6 7">CCBAS932</strain>
    </source>
</reference>
<keyword evidence="4" id="KW-0539">Nucleus</keyword>
<feature type="domain" description="Bromodomain associated" evidence="5">
    <location>
        <begin position="4"/>
        <end position="80"/>
    </location>
</feature>
<dbReference type="Gene3D" id="1.10.20.10">
    <property type="entry name" value="Histone, subunit A"/>
    <property type="match status" value="1"/>
</dbReference>
<organism evidence="6 7">
    <name type="scientific">Morchella conica CCBAS932</name>
    <dbReference type="NCBI Taxonomy" id="1392247"/>
    <lineage>
        <taxon>Eukaryota</taxon>
        <taxon>Fungi</taxon>
        <taxon>Dikarya</taxon>
        <taxon>Ascomycota</taxon>
        <taxon>Pezizomycotina</taxon>
        <taxon>Pezizomycetes</taxon>
        <taxon>Pezizales</taxon>
        <taxon>Morchellaceae</taxon>
        <taxon>Morchella</taxon>
    </lineage>
</organism>
<keyword evidence="2" id="KW-0805">Transcription regulation</keyword>
<dbReference type="OrthoDB" id="5402929at2759"/>
<dbReference type="GO" id="GO:0046982">
    <property type="term" value="F:protein heterodimerization activity"/>
    <property type="evidence" value="ECO:0007669"/>
    <property type="project" value="InterPro"/>
</dbReference>
<dbReference type="InParanoid" id="A0A3N4L4A6"/>
<evidence type="ECO:0000259" key="5">
    <source>
        <dbReference type="SMART" id="SM00576"/>
    </source>
</evidence>
<gene>
    <name evidence="6" type="ORF">P167DRAFT_561345</name>
</gene>
<dbReference type="GO" id="GO:0005669">
    <property type="term" value="C:transcription factor TFIID complex"/>
    <property type="evidence" value="ECO:0007669"/>
    <property type="project" value="InterPro"/>
</dbReference>
<dbReference type="STRING" id="1392247.A0A3N4L4A6"/>
<dbReference type="PANTHER" id="PTHR46338:SF1">
    <property type="entry name" value="TRANSCRIPTION INITIATION FACTOR TFIID SUBUNIT 8"/>
    <property type="match status" value="1"/>
</dbReference>
<dbReference type="AlphaFoldDB" id="A0A3N4L4A6"/>
<keyword evidence="7" id="KW-1185">Reference proteome</keyword>
<proteinExistence type="predicted"/>
<keyword evidence="3" id="KW-0804">Transcription</keyword>
<dbReference type="Proteomes" id="UP000277580">
    <property type="component" value="Unassembled WGS sequence"/>
</dbReference>
<dbReference type="InterPro" id="IPR037818">
    <property type="entry name" value="TAF8"/>
</dbReference>
<dbReference type="PANTHER" id="PTHR46338">
    <property type="entry name" value="TRANSCRIPTION INITIATION FACTOR TFIID SUBUNIT 8"/>
    <property type="match status" value="1"/>
</dbReference>
<dbReference type="EMBL" id="ML119105">
    <property type="protein sequence ID" value="RPB17707.1"/>
    <property type="molecule type" value="Genomic_DNA"/>
</dbReference>
<evidence type="ECO:0000256" key="2">
    <source>
        <dbReference type="ARBA" id="ARBA00023015"/>
    </source>
</evidence>
<protein>
    <recommendedName>
        <fullName evidence="5">Bromodomain associated domain-containing protein</fullName>
    </recommendedName>
</protein>
<name>A0A3N4L4A6_9PEZI</name>
<dbReference type="CDD" id="cd00076">
    <property type="entry name" value="HFD_SF"/>
    <property type="match status" value="1"/>
</dbReference>